<evidence type="ECO:0000313" key="2">
    <source>
        <dbReference type="Proteomes" id="UP000218231"/>
    </source>
</evidence>
<reference evidence="1 2" key="1">
    <citation type="journal article" date="2017" name="Curr. Biol.">
        <title>Genome architecture and evolution of a unichromosomal asexual nematode.</title>
        <authorList>
            <person name="Fradin H."/>
            <person name="Zegar C."/>
            <person name="Gutwein M."/>
            <person name="Lucas J."/>
            <person name="Kovtun M."/>
            <person name="Corcoran D."/>
            <person name="Baugh L.R."/>
            <person name="Kiontke K."/>
            <person name="Gunsalus K."/>
            <person name="Fitch D.H."/>
            <person name="Piano F."/>
        </authorList>
    </citation>
    <scope>NUCLEOTIDE SEQUENCE [LARGE SCALE GENOMIC DNA]</scope>
    <source>
        <strain evidence="1">PF1309</strain>
    </source>
</reference>
<organism evidence="1 2">
    <name type="scientific">Diploscapter pachys</name>
    <dbReference type="NCBI Taxonomy" id="2018661"/>
    <lineage>
        <taxon>Eukaryota</taxon>
        <taxon>Metazoa</taxon>
        <taxon>Ecdysozoa</taxon>
        <taxon>Nematoda</taxon>
        <taxon>Chromadorea</taxon>
        <taxon>Rhabditida</taxon>
        <taxon>Rhabditina</taxon>
        <taxon>Rhabditomorpha</taxon>
        <taxon>Rhabditoidea</taxon>
        <taxon>Rhabditidae</taxon>
        <taxon>Diploscapter</taxon>
    </lineage>
</organism>
<protein>
    <submittedName>
        <fullName evidence="1">Uncharacterized protein</fullName>
    </submittedName>
</protein>
<comment type="caution">
    <text evidence="1">The sequence shown here is derived from an EMBL/GenBank/DDBJ whole genome shotgun (WGS) entry which is preliminary data.</text>
</comment>
<keyword evidence="2" id="KW-1185">Reference proteome</keyword>
<dbReference type="EMBL" id="LIAE01008257">
    <property type="protein sequence ID" value="PAV74929.1"/>
    <property type="molecule type" value="Genomic_DNA"/>
</dbReference>
<name>A0A2A2KM67_9BILA</name>
<proteinExistence type="predicted"/>
<evidence type="ECO:0000313" key="1">
    <source>
        <dbReference type="EMBL" id="PAV74929.1"/>
    </source>
</evidence>
<dbReference type="AlphaFoldDB" id="A0A2A2KM67"/>
<accession>A0A2A2KM67</accession>
<gene>
    <name evidence="1" type="ORF">WR25_04050</name>
</gene>
<sequence length="121" mass="14146">MQLRTEGFEIDGNDLEKWCKIVDKCAKLLHCDVAGKQCICNTFPSDEDFEKRARTYTFEEPDNCYGLINNIDTYTTNGMHVCKRTPDIDYYKECDMRLGYNLTLYFDELIPIFKMVGLSIQ</sequence>
<dbReference type="Proteomes" id="UP000218231">
    <property type="component" value="Unassembled WGS sequence"/>
</dbReference>